<reference evidence="3" key="1">
    <citation type="submission" date="2020-09" db="EMBL/GenBank/DDBJ databases">
        <title>Sphingomonas sp., a new species isolated from pork steak.</title>
        <authorList>
            <person name="Heidler von Heilborn D."/>
        </authorList>
    </citation>
    <scope>NUCLEOTIDE SEQUENCE [LARGE SCALE GENOMIC DNA]</scope>
</reference>
<dbReference type="AlphaFoldDB" id="A0A974S4Z4"/>
<evidence type="ECO:0000313" key="2">
    <source>
        <dbReference type="EMBL" id="QQV78147.1"/>
    </source>
</evidence>
<evidence type="ECO:0000313" key="3">
    <source>
        <dbReference type="Proteomes" id="UP000595894"/>
    </source>
</evidence>
<dbReference type="Proteomes" id="UP000595894">
    <property type="component" value="Chromosome"/>
</dbReference>
<protein>
    <submittedName>
        <fullName evidence="2">Uncharacterized protein</fullName>
    </submittedName>
</protein>
<feature type="compositionally biased region" description="Polar residues" evidence="1">
    <location>
        <begin position="177"/>
        <end position="187"/>
    </location>
</feature>
<proteinExistence type="predicted"/>
<dbReference type="EMBL" id="CP061035">
    <property type="protein sequence ID" value="QQV78147.1"/>
    <property type="molecule type" value="Genomic_DNA"/>
</dbReference>
<feature type="compositionally biased region" description="Basic and acidic residues" evidence="1">
    <location>
        <begin position="136"/>
        <end position="150"/>
    </location>
</feature>
<feature type="compositionally biased region" description="Polar residues" evidence="1">
    <location>
        <begin position="196"/>
        <end position="206"/>
    </location>
</feature>
<gene>
    <name evidence="2" type="ORF">H5J25_05355</name>
</gene>
<dbReference type="KEGG" id="sari:H5J25_05355"/>
<dbReference type="PROSITE" id="PS51257">
    <property type="entry name" value="PROKAR_LIPOPROTEIN"/>
    <property type="match status" value="1"/>
</dbReference>
<feature type="compositionally biased region" description="Low complexity" evidence="1">
    <location>
        <begin position="107"/>
        <end position="121"/>
    </location>
</feature>
<dbReference type="RefSeq" id="WP_202095078.1">
    <property type="nucleotide sequence ID" value="NZ_CP061035.1"/>
</dbReference>
<keyword evidence="3" id="KW-1185">Reference proteome</keyword>
<sequence>MVATKLKLAALGLIAAVGLGGCTDGYGYSGVNVGYNSGGYYDGYGDGYYGGYGAGGFYPAGFGGGYYGWHGDYYYPGSGYYVYGRDRRAYRWNDQQRRYWEGRRGPNRNWGNGQGRPNWQGFDRDRNRPGLNGNDGRNRPGFDRGNRPDRPAFTGNVGGDRGRDRTAGRQGWRGNGQAFQPGQTARPQFQRENRQGMGQRSFQGRPQETGGRGGGRRPSSD</sequence>
<name>A0A974S4Z4_9SPHN</name>
<organism evidence="2 3">
    <name type="scientific">Sphingomonas aliaeris</name>
    <dbReference type="NCBI Taxonomy" id="2759526"/>
    <lineage>
        <taxon>Bacteria</taxon>
        <taxon>Pseudomonadati</taxon>
        <taxon>Pseudomonadota</taxon>
        <taxon>Alphaproteobacteria</taxon>
        <taxon>Sphingomonadales</taxon>
        <taxon>Sphingomonadaceae</taxon>
        <taxon>Sphingomonas</taxon>
    </lineage>
</organism>
<evidence type="ECO:0000256" key="1">
    <source>
        <dbReference type="SAM" id="MobiDB-lite"/>
    </source>
</evidence>
<accession>A0A974S4Z4</accession>
<feature type="region of interest" description="Disordered" evidence="1">
    <location>
        <begin position="101"/>
        <end position="221"/>
    </location>
</feature>